<gene>
    <name evidence="3" type="ORF">METZ01_LOCUS48453</name>
</gene>
<keyword evidence="1" id="KW-1133">Transmembrane helix</keyword>
<feature type="domain" description="Ig-like SoxY" evidence="2">
    <location>
        <begin position="59"/>
        <end position="155"/>
    </location>
</feature>
<dbReference type="GO" id="GO:0016491">
    <property type="term" value="F:oxidoreductase activity"/>
    <property type="evidence" value="ECO:0007669"/>
    <property type="project" value="InterPro"/>
</dbReference>
<reference evidence="3" key="1">
    <citation type="submission" date="2018-05" db="EMBL/GenBank/DDBJ databases">
        <authorList>
            <person name="Lanie J.A."/>
            <person name="Ng W.-L."/>
            <person name="Kazmierczak K.M."/>
            <person name="Andrzejewski T.M."/>
            <person name="Davidsen T.M."/>
            <person name="Wayne K.J."/>
            <person name="Tettelin H."/>
            <person name="Glass J.I."/>
            <person name="Rusch D."/>
            <person name="Podicherti R."/>
            <person name="Tsui H.-C.T."/>
            <person name="Winkler M.E."/>
        </authorList>
    </citation>
    <scope>NUCLEOTIDE SEQUENCE</scope>
</reference>
<evidence type="ECO:0000313" key="3">
    <source>
        <dbReference type="EMBL" id="SUZ95599.1"/>
    </source>
</evidence>
<evidence type="ECO:0000259" key="2">
    <source>
        <dbReference type="Pfam" id="PF13501"/>
    </source>
</evidence>
<sequence length="155" mass="17030">MKNIENFTRRKFLNYTMVGGVAIPLFSIIPNSNEAYGGVFQTAKDLENLTELEKMHLPKISLPPVVEDGSQASIVCSVDHPMDEDHYIKSIQIMNFADPIVIKGKFYLTPHNGEAYISTQIRLSGGEGTVWVVSECNKHGKWASSKNVSVAAGGC</sequence>
<organism evidence="3">
    <name type="scientific">marine metagenome</name>
    <dbReference type="NCBI Taxonomy" id="408172"/>
    <lineage>
        <taxon>unclassified sequences</taxon>
        <taxon>metagenomes</taxon>
        <taxon>ecological metagenomes</taxon>
    </lineage>
</organism>
<protein>
    <recommendedName>
        <fullName evidence="2">Ig-like SoxY domain-containing protein</fullName>
    </recommendedName>
</protein>
<dbReference type="InterPro" id="IPR032711">
    <property type="entry name" value="SoxY"/>
</dbReference>
<keyword evidence="1" id="KW-0472">Membrane</keyword>
<dbReference type="EMBL" id="UINC01002338">
    <property type="protein sequence ID" value="SUZ95599.1"/>
    <property type="molecule type" value="Genomic_DNA"/>
</dbReference>
<accession>A0A381RWX5</accession>
<dbReference type="Gene3D" id="2.60.40.730">
    <property type="entry name" value="SOR catalytic domain"/>
    <property type="match status" value="1"/>
</dbReference>
<keyword evidence="1" id="KW-0812">Transmembrane</keyword>
<dbReference type="GO" id="GO:0005506">
    <property type="term" value="F:iron ion binding"/>
    <property type="evidence" value="ECO:0007669"/>
    <property type="project" value="InterPro"/>
</dbReference>
<dbReference type="AlphaFoldDB" id="A0A381RWX5"/>
<evidence type="ECO:0000256" key="1">
    <source>
        <dbReference type="SAM" id="Phobius"/>
    </source>
</evidence>
<proteinExistence type="predicted"/>
<name>A0A381RWX5_9ZZZZ</name>
<dbReference type="InterPro" id="IPR036073">
    <property type="entry name" value="Desulfoferrodoxin_Fe-bd_dom_sf"/>
</dbReference>
<dbReference type="SUPFAM" id="SSF49367">
    <property type="entry name" value="Superoxide reductase-like"/>
    <property type="match status" value="1"/>
</dbReference>
<dbReference type="Pfam" id="PF13501">
    <property type="entry name" value="SoxY"/>
    <property type="match status" value="1"/>
</dbReference>
<feature type="transmembrane region" description="Helical" evidence="1">
    <location>
        <begin position="12"/>
        <end position="29"/>
    </location>
</feature>